<keyword evidence="1" id="KW-0812">Transmembrane</keyword>
<proteinExistence type="predicted"/>
<keyword evidence="3" id="KW-1185">Reference proteome</keyword>
<feature type="transmembrane region" description="Helical" evidence="1">
    <location>
        <begin position="21"/>
        <end position="40"/>
    </location>
</feature>
<evidence type="ECO:0000313" key="3">
    <source>
        <dbReference type="Proteomes" id="UP000623608"/>
    </source>
</evidence>
<dbReference type="Proteomes" id="UP000623608">
    <property type="component" value="Unassembled WGS sequence"/>
</dbReference>
<evidence type="ECO:0000313" key="2">
    <source>
        <dbReference type="EMBL" id="GIF22703.1"/>
    </source>
</evidence>
<feature type="transmembrane region" description="Helical" evidence="1">
    <location>
        <begin position="143"/>
        <end position="161"/>
    </location>
</feature>
<name>A0A919NQA8_9ACTN</name>
<evidence type="ECO:0000256" key="1">
    <source>
        <dbReference type="SAM" id="Phobius"/>
    </source>
</evidence>
<organism evidence="2 3">
    <name type="scientific">Paractinoplanes tereljensis</name>
    <dbReference type="NCBI Taxonomy" id="571912"/>
    <lineage>
        <taxon>Bacteria</taxon>
        <taxon>Bacillati</taxon>
        <taxon>Actinomycetota</taxon>
        <taxon>Actinomycetes</taxon>
        <taxon>Micromonosporales</taxon>
        <taxon>Micromonosporaceae</taxon>
        <taxon>Paractinoplanes</taxon>
    </lineage>
</organism>
<reference evidence="2" key="1">
    <citation type="submission" date="2021-01" db="EMBL/GenBank/DDBJ databases">
        <title>Whole genome shotgun sequence of Actinoplanes tereljensis NBRC 105297.</title>
        <authorList>
            <person name="Komaki H."/>
            <person name="Tamura T."/>
        </authorList>
    </citation>
    <scope>NUCLEOTIDE SEQUENCE</scope>
    <source>
        <strain evidence="2">NBRC 105297</strain>
    </source>
</reference>
<keyword evidence="1" id="KW-1133">Transmembrane helix</keyword>
<keyword evidence="1" id="KW-0472">Membrane</keyword>
<dbReference type="EMBL" id="BOMY01000034">
    <property type="protein sequence ID" value="GIF22703.1"/>
    <property type="molecule type" value="Genomic_DNA"/>
</dbReference>
<gene>
    <name evidence="2" type="ORF">Ate02nite_54330</name>
</gene>
<comment type="caution">
    <text evidence="2">The sequence shown here is derived from an EMBL/GenBank/DDBJ whole genome shotgun (WGS) entry which is preliminary data.</text>
</comment>
<sequence length="171" mass="18671">MAPGYDHERVSGDDFRPRQALLVLAGFWTVGVVLLVASLFGSVGLDRFRQAPTCSNSLVFTTAYCRITVDATLIALTREEIVMDVGARRVAIDSYLHGPLPDDVAGRPVRVTFYRGVVVHVEGGDLNFDTVAAPIDRTDELRFAGLFFLIGGTFLVGIDTLRRSARRADSP</sequence>
<accession>A0A919NQA8</accession>
<protein>
    <submittedName>
        <fullName evidence="2">Uncharacterized protein</fullName>
    </submittedName>
</protein>
<dbReference type="AlphaFoldDB" id="A0A919NQA8"/>